<keyword evidence="13 21" id="KW-1133">Transmembrane helix</keyword>
<dbReference type="EC" id="7.1.1.8" evidence="4"/>
<evidence type="ECO:0000256" key="19">
    <source>
        <dbReference type="ARBA" id="ARBA00032409"/>
    </source>
</evidence>
<evidence type="ECO:0000256" key="6">
    <source>
        <dbReference type="ARBA" id="ARBA00022448"/>
    </source>
</evidence>
<dbReference type="InterPro" id="IPR006317">
    <property type="entry name" value="Ubiquinol_cyt_c_Rdtase_Fe-S-su"/>
</dbReference>
<comment type="function">
    <text evidence="1">Component of the ubiquinol-cytochrome c reductase complex (complex III or cytochrome b-c1 complex), which is a respiratory chain that generates an electrochemical potential coupled to ATP synthesis.</text>
</comment>
<evidence type="ECO:0000256" key="2">
    <source>
        <dbReference type="ARBA" id="ARBA00004162"/>
    </source>
</evidence>
<keyword evidence="14" id="KW-0408">Iron</keyword>
<dbReference type="Pfam" id="PF00355">
    <property type="entry name" value="Rieske"/>
    <property type="match status" value="1"/>
</dbReference>
<evidence type="ECO:0000256" key="8">
    <source>
        <dbReference type="ARBA" id="ARBA00022692"/>
    </source>
</evidence>
<dbReference type="AlphaFoldDB" id="A0A3B0Z588"/>
<keyword evidence="10" id="KW-0479">Metal-binding</keyword>
<name>A0A3B0Z588_9ZZZZ</name>
<dbReference type="EMBL" id="UOFL01000251">
    <property type="protein sequence ID" value="VAW82677.1"/>
    <property type="molecule type" value="Genomic_DNA"/>
</dbReference>
<evidence type="ECO:0000256" key="14">
    <source>
        <dbReference type="ARBA" id="ARBA00023004"/>
    </source>
</evidence>
<evidence type="ECO:0000256" key="17">
    <source>
        <dbReference type="ARBA" id="ARBA00023157"/>
    </source>
</evidence>
<evidence type="ECO:0000256" key="10">
    <source>
        <dbReference type="ARBA" id="ARBA00022723"/>
    </source>
</evidence>
<evidence type="ECO:0000256" key="7">
    <source>
        <dbReference type="ARBA" id="ARBA00022475"/>
    </source>
</evidence>
<evidence type="ECO:0000256" key="4">
    <source>
        <dbReference type="ARBA" id="ARBA00012951"/>
    </source>
</evidence>
<dbReference type="Gene3D" id="1.20.5.510">
    <property type="entry name" value="Single helix bin"/>
    <property type="match status" value="1"/>
</dbReference>
<keyword evidence="7" id="KW-1003">Cell membrane</keyword>
<dbReference type="PANTHER" id="PTHR10134">
    <property type="entry name" value="CYTOCHROME B-C1 COMPLEX SUBUNIT RIESKE, MITOCHONDRIAL"/>
    <property type="match status" value="1"/>
</dbReference>
<comment type="cofactor">
    <cofactor evidence="20">
        <name>[2Fe-2S] cluster</name>
        <dbReference type="ChEBI" id="CHEBI:190135"/>
    </cofactor>
</comment>
<evidence type="ECO:0000313" key="23">
    <source>
        <dbReference type="EMBL" id="VAW82677.1"/>
    </source>
</evidence>
<comment type="subcellular location">
    <subcellularLocation>
        <location evidence="2">Cell membrane</location>
        <topology evidence="2">Single-pass membrane protein</topology>
    </subcellularLocation>
</comment>
<evidence type="ECO:0000256" key="15">
    <source>
        <dbReference type="ARBA" id="ARBA00023014"/>
    </source>
</evidence>
<dbReference type="InterPro" id="IPR005805">
    <property type="entry name" value="Rieske_Fe-S_prot_C"/>
</dbReference>
<dbReference type="GO" id="GO:0046872">
    <property type="term" value="F:metal ion binding"/>
    <property type="evidence" value="ECO:0007669"/>
    <property type="project" value="UniProtKB-KW"/>
</dbReference>
<keyword evidence="6" id="KW-0813">Transport</keyword>
<dbReference type="GO" id="GO:0005886">
    <property type="term" value="C:plasma membrane"/>
    <property type="evidence" value="ECO:0007669"/>
    <property type="project" value="UniProtKB-SubCell"/>
</dbReference>
<proteinExistence type="predicted"/>
<evidence type="ECO:0000256" key="11">
    <source>
        <dbReference type="ARBA" id="ARBA00022967"/>
    </source>
</evidence>
<feature type="transmembrane region" description="Helical" evidence="21">
    <location>
        <begin position="12"/>
        <end position="32"/>
    </location>
</feature>
<keyword evidence="17" id="KW-1015">Disulfide bond</keyword>
<evidence type="ECO:0000256" key="12">
    <source>
        <dbReference type="ARBA" id="ARBA00022982"/>
    </source>
</evidence>
<dbReference type="PROSITE" id="PS51296">
    <property type="entry name" value="RIESKE"/>
    <property type="match status" value="1"/>
</dbReference>
<dbReference type="SUPFAM" id="SSF50022">
    <property type="entry name" value="ISP domain"/>
    <property type="match status" value="1"/>
</dbReference>
<evidence type="ECO:0000256" key="3">
    <source>
        <dbReference type="ARBA" id="ARBA00011649"/>
    </source>
</evidence>
<keyword evidence="23" id="KW-0560">Oxidoreductase</keyword>
<dbReference type="NCBIfam" id="TIGR01416">
    <property type="entry name" value="Rieske_proteo"/>
    <property type="match status" value="1"/>
</dbReference>
<dbReference type="CDD" id="cd03470">
    <property type="entry name" value="Rieske_cytochrome_bc1"/>
    <property type="match status" value="1"/>
</dbReference>
<dbReference type="GO" id="GO:0008121">
    <property type="term" value="F:quinol-cytochrome-c reductase activity"/>
    <property type="evidence" value="ECO:0007669"/>
    <property type="project" value="UniProtKB-EC"/>
</dbReference>
<comment type="catalytic activity">
    <reaction evidence="18">
        <text>a quinol + 2 Fe(III)-[cytochrome c](out) = a quinone + 2 Fe(II)-[cytochrome c](out) + 2 H(+)(out)</text>
        <dbReference type="Rhea" id="RHEA:11484"/>
        <dbReference type="Rhea" id="RHEA-COMP:10350"/>
        <dbReference type="Rhea" id="RHEA-COMP:14399"/>
        <dbReference type="ChEBI" id="CHEBI:15378"/>
        <dbReference type="ChEBI" id="CHEBI:24646"/>
        <dbReference type="ChEBI" id="CHEBI:29033"/>
        <dbReference type="ChEBI" id="CHEBI:29034"/>
        <dbReference type="ChEBI" id="CHEBI:132124"/>
        <dbReference type="EC" id="7.1.1.8"/>
    </reaction>
</comment>
<keyword evidence="11" id="KW-1278">Translocase</keyword>
<reference evidence="23" key="1">
    <citation type="submission" date="2018-06" db="EMBL/GenBank/DDBJ databases">
        <authorList>
            <person name="Zhirakovskaya E."/>
        </authorList>
    </citation>
    <scope>NUCLEOTIDE SEQUENCE</scope>
</reference>
<dbReference type="InterPro" id="IPR014349">
    <property type="entry name" value="Rieske_Fe-S_prot"/>
</dbReference>
<dbReference type="InterPro" id="IPR017941">
    <property type="entry name" value="Rieske_2Fe-2S"/>
</dbReference>
<dbReference type="Gene3D" id="2.102.10.10">
    <property type="entry name" value="Rieske [2Fe-2S] iron-sulphur domain"/>
    <property type="match status" value="1"/>
</dbReference>
<evidence type="ECO:0000256" key="16">
    <source>
        <dbReference type="ARBA" id="ARBA00023136"/>
    </source>
</evidence>
<keyword evidence="15" id="KW-0411">Iron-sulfur</keyword>
<dbReference type="Pfam" id="PF10399">
    <property type="entry name" value="UCR_Fe-S_N"/>
    <property type="match status" value="1"/>
</dbReference>
<organism evidence="23">
    <name type="scientific">hydrothermal vent metagenome</name>
    <dbReference type="NCBI Taxonomy" id="652676"/>
    <lineage>
        <taxon>unclassified sequences</taxon>
        <taxon>metagenomes</taxon>
        <taxon>ecological metagenomes</taxon>
    </lineage>
</organism>
<evidence type="ECO:0000256" key="21">
    <source>
        <dbReference type="SAM" id="Phobius"/>
    </source>
</evidence>
<dbReference type="GO" id="GO:0051537">
    <property type="term" value="F:2 iron, 2 sulfur cluster binding"/>
    <property type="evidence" value="ECO:0007669"/>
    <property type="project" value="UniProtKB-KW"/>
</dbReference>
<keyword evidence="16 21" id="KW-0472">Membrane</keyword>
<keyword evidence="9" id="KW-0001">2Fe-2S</keyword>
<evidence type="ECO:0000256" key="1">
    <source>
        <dbReference type="ARBA" id="ARBA00002444"/>
    </source>
</evidence>
<dbReference type="PRINTS" id="PR00162">
    <property type="entry name" value="RIESKE"/>
</dbReference>
<gene>
    <name evidence="23" type="ORF">MNBD_GAMMA12-2826</name>
</gene>
<keyword evidence="12" id="KW-0249">Electron transport</keyword>
<evidence type="ECO:0000256" key="20">
    <source>
        <dbReference type="ARBA" id="ARBA00034078"/>
    </source>
</evidence>
<feature type="domain" description="Rieske" evidence="22">
    <location>
        <begin position="84"/>
        <end position="192"/>
    </location>
</feature>
<dbReference type="InterPro" id="IPR036922">
    <property type="entry name" value="Rieske_2Fe-2S_sf"/>
</dbReference>
<comment type="subunit">
    <text evidence="3">The main subunits of complex b-c1 are: cytochrome b, cytochrome c1 and the Rieske protein.</text>
</comment>
<evidence type="ECO:0000256" key="5">
    <source>
        <dbReference type="ARBA" id="ARBA00019816"/>
    </source>
</evidence>
<dbReference type="GO" id="GO:0016491">
    <property type="term" value="F:oxidoreductase activity"/>
    <property type="evidence" value="ECO:0007669"/>
    <property type="project" value="UniProtKB-KW"/>
</dbReference>
<keyword evidence="8 21" id="KW-0812">Transmembrane</keyword>
<evidence type="ECO:0000256" key="9">
    <source>
        <dbReference type="ARBA" id="ARBA00022714"/>
    </source>
</evidence>
<evidence type="ECO:0000259" key="22">
    <source>
        <dbReference type="PROSITE" id="PS51296"/>
    </source>
</evidence>
<accession>A0A3B0Z588</accession>
<evidence type="ECO:0000256" key="18">
    <source>
        <dbReference type="ARBA" id="ARBA00029351"/>
    </source>
</evidence>
<sequence length="200" mass="22115">MASVNKTRRRFLIKSTAAMGVVGFVGASYALIKYMSPSEKARLAGGPVELDISNLIPGQLITVEWRNKPVWVLKRSPEALQRLKQPLSSERLRDPESTVIGQQPDYAKNSLRARSTHEDILVVVGLCTHLGCIPGHHPKVADKEISLSWPGGFYCHCHGSMFDFAGRVFKGVPAPTNLKVPPYYYTDNSVLVIGLDQKEN</sequence>
<evidence type="ECO:0000256" key="13">
    <source>
        <dbReference type="ARBA" id="ARBA00022989"/>
    </source>
</evidence>
<dbReference type="InterPro" id="IPR019470">
    <property type="entry name" value="Ubiq_cytC_Rdtase_Fe-S_su_TAT"/>
</dbReference>
<protein>
    <recommendedName>
        <fullName evidence="5">Ubiquinol-cytochrome c reductase iron-sulfur subunit</fullName>
        <ecNumber evidence="4">7.1.1.8</ecNumber>
    </recommendedName>
    <alternativeName>
        <fullName evidence="19">Rieske iron-sulfur protein</fullName>
    </alternativeName>
</protein>